<dbReference type="GO" id="GO:0016787">
    <property type="term" value="F:hydrolase activity"/>
    <property type="evidence" value="ECO:0007669"/>
    <property type="project" value="UniProtKB-KW"/>
</dbReference>
<organism evidence="7">
    <name type="scientific">marine metagenome</name>
    <dbReference type="NCBI Taxonomy" id="408172"/>
    <lineage>
        <taxon>unclassified sequences</taxon>
        <taxon>metagenomes</taxon>
        <taxon>ecological metagenomes</taxon>
    </lineage>
</organism>
<dbReference type="PANTHER" id="PTHR11070">
    <property type="entry name" value="UVRD / RECB / PCRA DNA HELICASE FAMILY MEMBER"/>
    <property type="match status" value="1"/>
</dbReference>
<dbReference type="GO" id="GO:0000725">
    <property type="term" value="P:recombinational repair"/>
    <property type="evidence" value="ECO:0007669"/>
    <property type="project" value="TreeGrafter"/>
</dbReference>
<proteinExistence type="predicted"/>
<dbReference type="Pfam" id="PF00580">
    <property type="entry name" value="UvrD-helicase"/>
    <property type="match status" value="1"/>
</dbReference>
<evidence type="ECO:0000256" key="3">
    <source>
        <dbReference type="ARBA" id="ARBA00022806"/>
    </source>
</evidence>
<dbReference type="GO" id="GO:0003677">
    <property type="term" value="F:DNA binding"/>
    <property type="evidence" value="ECO:0007669"/>
    <property type="project" value="InterPro"/>
</dbReference>
<feature type="compositionally biased region" description="Basic and acidic residues" evidence="5">
    <location>
        <begin position="1"/>
        <end position="12"/>
    </location>
</feature>
<evidence type="ECO:0000259" key="6">
    <source>
        <dbReference type="PROSITE" id="PS51198"/>
    </source>
</evidence>
<protein>
    <recommendedName>
        <fullName evidence="6">UvrD-like helicase ATP-binding domain-containing protein</fullName>
    </recommendedName>
</protein>
<feature type="region of interest" description="Disordered" evidence="5">
    <location>
        <begin position="1"/>
        <end position="22"/>
    </location>
</feature>
<dbReference type="InterPro" id="IPR014016">
    <property type="entry name" value="UvrD-like_ATP-bd"/>
</dbReference>
<gene>
    <name evidence="7" type="ORF">METZ01_LOCUS165462</name>
</gene>
<evidence type="ECO:0000256" key="4">
    <source>
        <dbReference type="ARBA" id="ARBA00022840"/>
    </source>
</evidence>
<dbReference type="GO" id="GO:0005829">
    <property type="term" value="C:cytosol"/>
    <property type="evidence" value="ECO:0007669"/>
    <property type="project" value="TreeGrafter"/>
</dbReference>
<feature type="non-terminal residue" evidence="7">
    <location>
        <position position="645"/>
    </location>
</feature>
<evidence type="ECO:0000256" key="2">
    <source>
        <dbReference type="ARBA" id="ARBA00022801"/>
    </source>
</evidence>
<accession>A0A382BFN2</accession>
<evidence type="ECO:0000256" key="1">
    <source>
        <dbReference type="ARBA" id="ARBA00022741"/>
    </source>
</evidence>
<dbReference type="InterPro" id="IPR000212">
    <property type="entry name" value="DNA_helicase_UvrD/REP"/>
</dbReference>
<dbReference type="InterPro" id="IPR027417">
    <property type="entry name" value="P-loop_NTPase"/>
</dbReference>
<keyword evidence="1" id="KW-0547">Nucleotide-binding</keyword>
<dbReference type="SUPFAM" id="SSF52540">
    <property type="entry name" value="P-loop containing nucleoside triphosphate hydrolases"/>
    <property type="match status" value="1"/>
</dbReference>
<dbReference type="AlphaFoldDB" id="A0A382BFN2"/>
<dbReference type="EMBL" id="UINC01029610">
    <property type="protein sequence ID" value="SVB12608.1"/>
    <property type="molecule type" value="Genomic_DNA"/>
</dbReference>
<keyword evidence="2" id="KW-0378">Hydrolase</keyword>
<dbReference type="GO" id="GO:0043138">
    <property type="term" value="F:3'-5' DNA helicase activity"/>
    <property type="evidence" value="ECO:0007669"/>
    <property type="project" value="TreeGrafter"/>
</dbReference>
<dbReference type="Gene3D" id="3.40.50.300">
    <property type="entry name" value="P-loop containing nucleotide triphosphate hydrolases"/>
    <property type="match status" value="2"/>
</dbReference>
<dbReference type="PANTHER" id="PTHR11070:SF17">
    <property type="entry name" value="DNA HELICASE IV"/>
    <property type="match status" value="1"/>
</dbReference>
<dbReference type="PROSITE" id="PS51198">
    <property type="entry name" value="UVRD_HELICASE_ATP_BIND"/>
    <property type="match status" value="1"/>
</dbReference>
<evidence type="ECO:0000313" key="7">
    <source>
        <dbReference type="EMBL" id="SVB12608.1"/>
    </source>
</evidence>
<reference evidence="7" key="1">
    <citation type="submission" date="2018-05" db="EMBL/GenBank/DDBJ databases">
        <authorList>
            <person name="Lanie J.A."/>
            <person name="Ng W.-L."/>
            <person name="Kazmierczak K.M."/>
            <person name="Andrzejewski T.M."/>
            <person name="Davidsen T.M."/>
            <person name="Wayne K.J."/>
            <person name="Tettelin H."/>
            <person name="Glass J.I."/>
            <person name="Rusch D."/>
            <person name="Podicherti R."/>
            <person name="Tsui H.-C.T."/>
            <person name="Winkler M.E."/>
        </authorList>
    </citation>
    <scope>NUCLEOTIDE SEQUENCE</scope>
</reference>
<keyword evidence="4" id="KW-0067">ATP-binding</keyword>
<name>A0A382BFN2_9ZZZZ</name>
<evidence type="ECO:0000256" key="5">
    <source>
        <dbReference type="SAM" id="MobiDB-lite"/>
    </source>
</evidence>
<feature type="domain" description="UvrD-like helicase ATP-binding" evidence="6">
    <location>
        <begin position="254"/>
        <end position="645"/>
    </location>
</feature>
<dbReference type="GO" id="GO:0005524">
    <property type="term" value="F:ATP binding"/>
    <property type="evidence" value="ECO:0007669"/>
    <property type="project" value="UniProtKB-KW"/>
</dbReference>
<keyword evidence="3" id="KW-0347">Helicase</keyword>
<sequence>MLENGDRGETVKSQEGAGLSPDDDLVLREELKLLLDIQQGLLLEASEDKEDPDLKNQFGEIIEIRDSLAEARTEDLPALMAQMERMVILKYQQQSSQGSNFIDPESPYFGHMRLLENGRERDLLIGSGNCFSNHLPCPIVDWRQSPISGIFFKYREGDDYVEEIGDREIEGEVTCRRMLMIEEGRVQRINWNGGAIEERHGQWIPGPGNVSQLKGGSGSASRPFEEEFVAGRLGRSKGPRHYSVDKHLKQITALIDQQQFDVITQPQSGVILIQGGAGSGKTTVALHRMAYLVSQKTGYFKSDTVMPVVFGPALANYIGKVLPSLGIHGVKPRVYQEWCSRLRIRLFPELPSSYSESTPVAVIQFKRHPFLLKWFRELIEKRELQFQQGLFSKTSSYAENQSLKELWQLLEPYPLVAKVKRLLQWSKGNRVAGDIAPSSNSSLMQVIERLVEDFFPGFQKNPESLVIHIWNDCFLFWEALEQGATDYIPGDFTEGQLKSIWSWCVRQYQKRVVTSGEDEMPVRESVVDSLASQGLNQDTTFKDELPSLDEEDDTLLLLLYQMLVGPILRKNGKPLRYTHLMIDEAQDFSPLEMQLLVNLSPKDRPSITLAGDMDQRILIGNRHENWESVLKLLDVDVKTMDPLTV</sequence>